<dbReference type="AlphaFoldDB" id="A0A0G4F1K6"/>
<keyword evidence="9" id="KW-1185">Reference proteome</keyword>
<proteinExistence type="inferred from homology"/>
<evidence type="ECO:0000256" key="1">
    <source>
        <dbReference type="ARBA" id="ARBA00004046"/>
    </source>
</evidence>
<protein>
    <recommendedName>
        <fullName evidence="5">Ribosome assembly factor mrt4</fullName>
    </recommendedName>
</protein>
<dbReference type="Gene3D" id="3.90.105.20">
    <property type="match status" value="1"/>
</dbReference>
<dbReference type="GO" id="GO:0006364">
    <property type="term" value="P:rRNA processing"/>
    <property type="evidence" value="ECO:0007669"/>
    <property type="project" value="TreeGrafter"/>
</dbReference>
<feature type="domain" description="Large ribosomal subunit protein uL10-like insertion" evidence="7">
    <location>
        <begin position="125"/>
        <end position="197"/>
    </location>
</feature>
<evidence type="ECO:0000256" key="4">
    <source>
        <dbReference type="ARBA" id="ARBA00023242"/>
    </source>
</evidence>
<dbReference type="GO" id="GO:0000956">
    <property type="term" value="P:nuclear-transcribed mRNA catabolic process"/>
    <property type="evidence" value="ECO:0007669"/>
    <property type="project" value="TreeGrafter"/>
</dbReference>
<comment type="subunit">
    <text evidence="5">Associates with the pre-60S ribosomal particle.</text>
</comment>
<evidence type="ECO:0000256" key="6">
    <source>
        <dbReference type="SAM" id="MobiDB-lite"/>
    </source>
</evidence>
<dbReference type="EMBL" id="CDMY01000358">
    <property type="protein sequence ID" value="CEM05472.1"/>
    <property type="molecule type" value="Genomic_DNA"/>
</dbReference>
<keyword evidence="3 5" id="KW-0963">Cytoplasm</keyword>
<dbReference type="Proteomes" id="UP000041254">
    <property type="component" value="Unassembled WGS sequence"/>
</dbReference>
<dbReference type="SUPFAM" id="SSF160369">
    <property type="entry name" value="Ribosomal protein L10-like"/>
    <property type="match status" value="1"/>
</dbReference>
<comment type="function">
    <text evidence="1 5">Component of the ribosome assembly machinery. Nuclear paralog of the ribosomal protein P0, it binds pre-60S subunits at an early stage of assembly in the nucleolus, and is replaced by P0 in cytoplasmic pre-60S subunits and mature 80S ribosomes.</text>
</comment>
<dbReference type="VEuPathDB" id="CryptoDB:Vbra_8701"/>
<dbReference type="Gene3D" id="3.30.70.1730">
    <property type="match status" value="1"/>
</dbReference>
<feature type="compositionally biased region" description="Acidic residues" evidence="6">
    <location>
        <begin position="222"/>
        <end position="246"/>
    </location>
</feature>
<dbReference type="GO" id="GO:0000027">
    <property type="term" value="P:ribosomal large subunit assembly"/>
    <property type="evidence" value="ECO:0007669"/>
    <property type="project" value="InterPro"/>
</dbReference>
<dbReference type="InParanoid" id="A0A0G4F1K6"/>
<dbReference type="InterPro" id="IPR033867">
    <property type="entry name" value="Mrt4"/>
</dbReference>
<accession>A0A0G4F1K6</accession>
<dbReference type="OMA" id="LEWAENY"/>
<dbReference type="Pfam" id="PF17777">
    <property type="entry name" value="RL10P_insert"/>
    <property type="match status" value="1"/>
</dbReference>
<dbReference type="CDD" id="cd05796">
    <property type="entry name" value="Ribosomal_P0_like"/>
    <property type="match status" value="1"/>
</dbReference>
<evidence type="ECO:0000256" key="5">
    <source>
        <dbReference type="RuleBase" id="RU364039"/>
    </source>
</evidence>
<dbReference type="STRING" id="1169540.A0A0G4F1K6"/>
<keyword evidence="4 5" id="KW-0539">Nucleus</keyword>
<dbReference type="FunFam" id="3.90.105.20:FF:000003">
    <property type="entry name" value="Ribosome assembly factor mrt4"/>
    <property type="match status" value="1"/>
</dbReference>
<dbReference type="InterPro" id="IPR001790">
    <property type="entry name" value="Ribosomal_uL10"/>
</dbReference>
<dbReference type="OrthoDB" id="10262308at2759"/>
<dbReference type="FunCoup" id="A0A0G4F1K6">
    <property type="interactions" value="574"/>
</dbReference>
<dbReference type="InterPro" id="IPR051742">
    <property type="entry name" value="Ribosome_Assembly_uL10"/>
</dbReference>
<comment type="similarity">
    <text evidence="2 5">Belongs to the universal ribosomal protein uL10 family.</text>
</comment>
<dbReference type="GO" id="GO:0030687">
    <property type="term" value="C:preribosome, large subunit precursor"/>
    <property type="evidence" value="ECO:0007669"/>
    <property type="project" value="TreeGrafter"/>
</dbReference>
<organism evidence="8 9">
    <name type="scientific">Vitrella brassicaformis (strain CCMP3155)</name>
    <dbReference type="NCBI Taxonomy" id="1169540"/>
    <lineage>
        <taxon>Eukaryota</taxon>
        <taxon>Sar</taxon>
        <taxon>Alveolata</taxon>
        <taxon>Colpodellida</taxon>
        <taxon>Vitrellaceae</taxon>
        <taxon>Vitrella</taxon>
    </lineage>
</organism>
<dbReference type="PhylomeDB" id="A0A0G4F1K6"/>
<feature type="region of interest" description="Disordered" evidence="6">
    <location>
        <begin position="221"/>
        <end position="246"/>
    </location>
</feature>
<dbReference type="GO" id="GO:0005730">
    <property type="term" value="C:nucleolus"/>
    <property type="evidence" value="ECO:0007669"/>
    <property type="project" value="UniProtKB-SubCell"/>
</dbReference>
<name>A0A0G4F1K6_VITBC</name>
<dbReference type="InterPro" id="IPR043141">
    <property type="entry name" value="Ribosomal_uL10-like_sf"/>
</dbReference>
<dbReference type="GO" id="GO:0003723">
    <property type="term" value="F:RNA binding"/>
    <property type="evidence" value="ECO:0007669"/>
    <property type="project" value="TreeGrafter"/>
</dbReference>
<sequence>MPKSKRDRPIALTKVKRKDPARKEKLIEELRQATDKFQYVYLLDLDNQRNVYQKMVREKMKPGRVFCGKNKLMQVALGLTPETECQDNIHHIARRLRGERALLITDKRPDDIERFCADFRPEEFARSGFTATETIVLPEGTDALSKFPHSVEPHLRALGLPTLLKDGVIHLMGSYTVCREGQPLTPEQAQLLKQLGIKMARFEMYINSYWARQEGQFTAVVADDDQDSEEQDMDDDAAEGGEMDDD</sequence>
<evidence type="ECO:0000313" key="8">
    <source>
        <dbReference type="EMBL" id="CEM05472.1"/>
    </source>
</evidence>
<dbReference type="InterPro" id="IPR040637">
    <property type="entry name" value="Ribosomal_uL10-like_insert"/>
</dbReference>
<dbReference type="PANTHER" id="PTHR45841">
    <property type="entry name" value="MRNA TURNOVER PROTEIN 4 MRTO4"/>
    <property type="match status" value="1"/>
</dbReference>
<comment type="subcellular location">
    <subcellularLocation>
        <location evidence="5">Cytoplasm</location>
    </subcellularLocation>
    <subcellularLocation>
        <location evidence="5">Nucleus</location>
        <location evidence="5">Nucleolus</location>
    </subcellularLocation>
</comment>
<evidence type="ECO:0000256" key="3">
    <source>
        <dbReference type="ARBA" id="ARBA00022490"/>
    </source>
</evidence>
<evidence type="ECO:0000313" key="9">
    <source>
        <dbReference type="Proteomes" id="UP000041254"/>
    </source>
</evidence>
<gene>
    <name evidence="8" type="ORF">Vbra_8701</name>
</gene>
<dbReference type="PANTHER" id="PTHR45841:SF1">
    <property type="entry name" value="MRNA TURNOVER PROTEIN 4 HOMOLOG"/>
    <property type="match status" value="1"/>
</dbReference>
<keyword evidence="5" id="KW-0690">Ribosome biogenesis</keyword>
<evidence type="ECO:0000259" key="7">
    <source>
        <dbReference type="Pfam" id="PF17777"/>
    </source>
</evidence>
<evidence type="ECO:0000256" key="2">
    <source>
        <dbReference type="ARBA" id="ARBA00008889"/>
    </source>
</evidence>
<dbReference type="GO" id="GO:0005737">
    <property type="term" value="C:cytoplasm"/>
    <property type="evidence" value="ECO:0007669"/>
    <property type="project" value="UniProtKB-SubCell"/>
</dbReference>
<dbReference type="Pfam" id="PF00466">
    <property type="entry name" value="Ribosomal_L10"/>
    <property type="match status" value="1"/>
</dbReference>
<reference evidence="8 9" key="1">
    <citation type="submission" date="2014-11" db="EMBL/GenBank/DDBJ databases">
        <authorList>
            <person name="Zhu J."/>
            <person name="Qi W."/>
            <person name="Song R."/>
        </authorList>
    </citation>
    <scope>NUCLEOTIDE SEQUENCE [LARGE SCALE GENOMIC DNA]</scope>
</reference>
<dbReference type="InterPro" id="IPR043164">
    <property type="entry name" value="Ribosomal_uL10-like_insert_sf"/>
</dbReference>